<dbReference type="Gene3D" id="3.40.50.300">
    <property type="entry name" value="P-loop containing nucleotide triphosphate hydrolases"/>
    <property type="match status" value="1"/>
</dbReference>
<dbReference type="SUPFAM" id="SSF52540">
    <property type="entry name" value="P-loop containing nucleoside triphosphate hydrolases"/>
    <property type="match status" value="1"/>
</dbReference>
<dbReference type="AlphaFoldDB" id="A0A645DH28"/>
<proteinExistence type="predicted"/>
<dbReference type="InterPro" id="IPR027417">
    <property type="entry name" value="P-loop_NTPase"/>
</dbReference>
<gene>
    <name evidence="2" type="ORF">SDC9_134992</name>
</gene>
<evidence type="ECO:0008006" key="3">
    <source>
        <dbReference type="Google" id="ProtNLM"/>
    </source>
</evidence>
<organism evidence="2">
    <name type="scientific">bioreactor metagenome</name>
    <dbReference type="NCBI Taxonomy" id="1076179"/>
    <lineage>
        <taxon>unclassified sequences</taxon>
        <taxon>metagenomes</taxon>
        <taxon>ecological metagenomes</taxon>
    </lineage>
</organism>
<reference evidence="2" key="1">
    <citation type="submission" date="2019-08" db="EMBL/GenBank/DDBJ databases">
        <authorList>
            <person name="Kucharzyk K."/>
            <person name="Murdoch R.W."/>
            <person name="Higgins S."/>
            <person name="Loffler F."/>
        </authorList>
    </citation>
    <scope>NUCLEOTIDE SEQUENCE</scope>
</reference>
<protein>
    <recommendedName>
        <fullName evidence="3">Cell division ATP-binding protein FtsE</fullName>
    </recommendedName>
</protein>
<evidence type="ECO:0000256" key="1">
    <source>
        <dbReference type="SAM" id="Coils"/>
    </source>
</evidence>
<keyword evidence="1" id="KW-0175">Coiled coil</keyword>
<sequence length="144" mass="16718">MAFEIVDLLKDINEKGTTVVMVTHEHDLVRQFDKRVITLEDGRVVSDGDIEESPLVDTYEQKYVETQKSIRRRKRKSKSYYPDDENAEELSEFMRKLDEETGHVNEVEENVEEIYNTLESIENNAYSVYLDEEDSSKDSGGADD</sequence>
<name>A0A645DH28_9ZZZZ</name>
<comment type="caution">
    <text evidence="2">The sequence shown here is derived from an EMBL/GenBank/DDBJ whole genome shotgun (WGS) entry which is preliminary data.</text>
</comment>
<evidence type="ECO:0000313" key="2">
    <source>
        <dbReference type="EMBL" id="MPM87892.1"/>
    </source>
</evidence>
<dbReference type="EMBL" id="VSSQ01035615">
    <property type="protein sequence ID" value="MPM87892.1"/>
    <property type="molecule type" value="Genomic_DNA"/>
</dbReference>
<feature type="coiled-coil region" evidence="1">
    <location>
        <begin position="90"/>
        <end position="124"/>
    </location>
</feature>
<accession>A0A645DH28</accession>